<dbReference type="GO" id="GO:0016020">
    <property type="term" value="C:membrane"/>
    <property type="evidence" value="ECO:0007669"/>
    <property type="project" value="InterPro"/>
</dbReference>
<evidence type="ECO:0000313" key="5">
    <source>
        <dbReference type="EMBL" id="TCM66712.1"/>
    </source>
</evidence>
<evidence type="ECO:0000256" key="2">
    <source>
        <dbReference type="ARBA" id="ARBA00022729"/>
    </source>
</evidence>
<dbReference type="PRINTS" id="PR01805">
    <property type="entry name" value="VACJLIPOPROT"/>
</dbReference>
<dbReference type="Pfam" id="PF04333">
    <property type="entry name" value="MlaA"/>
    <property type="match status" value="1"/>
</dbReference>
<dbReference type="OrthoDB" id="9785326at2"/>
<keyword evidence="2 4" id="KW-0732">Signal</keyword>
<dbReference type="EMBL" id="SLVJ01000011">
    <property type="protein sequence ID" value="TCM66712.1"/>
    <property type="molecule type" value="Genomic_DNA"/>
</dbReference>
<proteinExistence type="inferred from homology"/>
<sequence>MHRFNLLWASMLSLGLVSQVFAQEKISSQVIETPQDQSQQLDITADEQSLMPEDHITKHRRLDALKELKNIKIEDLKVNANAAQADEVKDPLQPLNREIFKFNDSLDRNIARPLAVQYTQKVPGEVRGSYRLFRKNMAEPWNAVNQLVQGRPLRAAKTLGRFTVNTLTSLGLADPAGRMGLNTEEESLGTTLGYYGVPSGPYIMLPVLGPSTLRNSMDYVAESFAKPNGLLSSSGNNHESLSWASAAMGGIDSRSQFLDLDSVLQGDRYAAIRDIYLQRKSFEISEKKGNSAEAISFIDEDDSTDDFTDPQ</sequence>
<dbReference type="AlphaFoldDB" id="A0A4R1XTY3"/>
<accession>A0A4R1XTY3</accession>
<feature type="signal peptide" evidence="4">
    <location>
        <begin position="1"/>
        <end position="22"/>
    </location>
</feature>
<feature type="compositionally biased region" description="Acidic residues" evidence="3">
    <location>
        <begin position="298"/>
        <end position="311"/>
    </location>
</feature>
<organism evidence="5 6">
    <name type="scientific">Acinetobacter calcoaceticus</name>
    <dbReference type="NCBI Taxonomy" id="471"/>
    <lineage>
        <taxon>Bacteria</taxon>
        <taxon>Pseudomonadati</taxon>
        <taxon>Pseudomonadota</taxon>
        <taxon>Gammaproteobacteria</taxon>
        <taxon>Moraxellales</taxon>
        <taxon>Moraxellaceae</taxon>
        <taxon>Acinetobacter</taxon>
        <taxon>Acinetobacter calcoaceticus/baumannii complex</taxon>
    </lineage>
</organism>
<evidence type="ECO:0000256" key="3">
    <source>
        <dbReference type="SAM" id="MobiDB-lite"/>
    </source>
</evidence>
<evidence type="ECO:0000256" key="4">
    <source>
        <dbReference type="SAM" id="SignalP"/>
    </source>
</evidence>
<dbReference type="PANTHER" id="PTHR30035:SF3">
    <property type="entry name" value="INTERMEMBRANE PHOSPHOLIPID TRANSPORT SYSTEM LIPOPROTEIN MLAA"/>
    <property type="match status" value="1"/>
</dbReference>
<feature type="region of interest" description="Disordered" evidence="3">
    <location>
        <begin position="286"/>
        <end position="311"/>
    </location>
</feature>
<dbReference type="GO" id="GO:0120010">
    <property type="term" value="P:intermembrane phospholipid transfer"/>
    <property type="evidence" value="ECO:0007669"/>
    <property type="project" value="TreeGrafter"/>
</dbReference>
<protein>
    <submittedName>
        <fullName evidence="5">Phospholipid-binding lipoprotein MlaA</fullName>
    </submittedName>
</protein>
<keyword evidence="5" id="KW-0449">Lipoprotein</keyword>
<dbReference type="Proteomes" id="UP000294963">
    <property type="component" value="Unassembled WGS sequence"/>
</dbReference>
<evidence type="ECO:0000256" key="1">
    <source>
        <dbReference type="ARBA" id="ARBA00010634"/>
    </source>
</evidence>
<gene>
    <name evidence="5" type="ORF">EC844_1111</name>
</gene>
<dbReference type="PANTHER" id="PTHR30035">
    <property type="entry name" value="LIPOPROTEIN VACJ-RELATED"/>
    <property type="match status" value="1"/>
</dbReference>
<name>A0A4R1XTY3_ACICA</name>
<dbReference type="InterPro" id="IPR007428">
    <property type="entry name" value="MlaA"/>
</dbReference>
<reference evidence="5 6" key="1">
    <citation type="submission" date="2019-03" db="EMBL/GenBank/DDBJ databases">
        <title>Genomic analyses of the natural microbiome of Caenorhabditis elegans.</title>
        <authorList>
            <person name="Samuel B."/>
        </authorList>
    </citation>
    <scope>NUCLEOTIDE SEQUENCE [LARGE SCALE GENOMIC DNA]</scope>
    <source>
        <strain evidence="5 6">JUb89</strain>
    </source>
</reference>
<keyword evidence="6" id="KW-1185">Reference proteome</keyword>
<feature type="chain" id="PRO_5021027079" evidence="4">
    <location>
        <begin position="23"/>
        <end position="311"/>
    </location>
</feature>
<comment type="caution">
    <text evidence="5">The sequence shown here is derived from an EMBL/GenBank/DDBJ whole genome shotgun (WGS) entry which is preliminary data.</text>
</comment>
<evidence type="ECO:0000313" key="6">
    <source>
        <dbReference type="Proteomes" id="UP000294963"/>
    </source>
</evidence>
<comment type="similarity">
    <text evidence="1">Belongs to the MlaA family.</text>
</comment>